<reference evidence="6" key="1">
    <citation type="submission" date="2022-08" db="EMBL/GenBank/DDBJ databases">
        <authorList>
            <person name="Deng Y."/>
            <person name="Han X.-F."/>
            <person name="Zhang Y.-Q."/>
        </authorList>
    </citation>
    <scope>NUCLEOTIDE SEQUENCE</scope>
    <source>
        <strain evidence="6">CPCC 205716</strain>
    </source>
</reference>
<evidence type="ECO:0000259" key="5">
    <source>
        <dbReference type="Pfam" id="PF13407"/>
    </source>
</evidence>
<dbReference type="Gene3D" id="3.40.50.2300">
    <property type="match status" value="2"/>
</dbReference>
<organism evidence="6 7">
    <name type="scientific">Herbiconiux gentiana</name>
    <dbReference type="NCBI Taxonomy" id="2970912"/>
    <lineage>
        <taxon>Bacteria</taxon>
        <taxon>Bacillati</taxon>
        <taxon>Actinomycetota</taxon>
        <taxon>Actinomycetes</taxon>
        <taxon>Micrococcales</taxon>
        <taxon>Microbacteriaceae</taxon>
        <taxon>Herbiconiux</taxon>
    </lineage>
</organism>
<name>A0ABT2GBP1_9MICO</name>
<dbReference type="Pfam" id="PF13407">
    <property type="entry name" value="Peripla_BP_4"/>
    <property type="match status" value="1"/>
</dbReference>
<dbReference type="CDD" id="cd20007">
    <property type="entry name" value="PBP1_ABC_sugar_binding-like"/>
    <property type="match status" value="1"/>
</dbReference>
<accession>A0ABT2GBP1</accession>
<feature type="domain" description="Periplasmic binding protein" evidence="5">
    <location>
        <begin position="45"/>
        <end position="300"/>
    </location>
</feature>
<evidence type="ECO:0000256" key="3">
    <source>
        <dbReference type="ARBA" id="ARBA00022729"/>
    </source>
</evidence>
<protein>
    <submittedName>
        <fullName evidence="6">ABC transporter substrate-binding protein</fullName>
    </submittedName>
</protein>
<dbReference type="InterPro" id="IPR028082">
    <property type="entry name" value="Peripla_BP_I"/>
</dbReference>
<comment type="subcellular location">
    <subcellularLocation>
        <location evidence="1">Cell envelope</location>
    </subcellularLocation>
</comment>
<feature type="chain" id="PRO_5046507788" evidence="4">
    <location>
        <begin position="23"/>
        <end position="331"/>
    </location>
</feature>
<evidence type="ECO:0000313" key="7">
    <source>
        <dbReference type="Proteomes" id="UP001165580"/>
    </source>
</evidence>
<feature type="signal peptide" evidence="4">
    <location>
        <begin position="1"/>
        <end position="22"/>
    </location>
</feature>
<sequence>MKWNKKILGVVAIGATAGLALAGCAGGDSGGASSTGAAGSDGYKIAFVQGVAGDEFYISMQCGIEAAAKEAGATVTTQGPEKFDPTLQKPLVDSVVASKPDALLIAPTDVKAMEAPLKAAADAGIKVVLVDTTVEDPSFAVSAIASDNVGGGEAAFKAIQDAHPDGGKVLVVSVDPGISTTDARVEGFQKAAEADSKFEYLGVQYSHNEPATAAEIVTAALQKDPDIVGIFAANLFAAEGTATGVQQAGKQDSVTIVGFDAGPAQVKQLKAGTVQALVAQEPATIGQDGVEQAIAALDGGSPEKEIQTGFTILTKDNIDGDGADAVYKSSC</sequence>
<evidence type="ECO:0000256" key="2">
    <source>
        <dbReference type="ARBA" id="ARBA00007639"/>
    </source>
</evidence>
<comment type="caution">
    <text evidence="6">The sequence shown here is derived from an EMBL/GenBank/DDBJ whole genome shotgun (WGS) entry which is preliminary data.</text>
</comment>
<dbReference type="SUPFAM" id="SSF53822">
    <property type="entry name" value="Periplasmic binding protein-like I"/>
    <property type="match status" value="1"/>
</dbReference>
<dbReference type="EMBL" id="JANTEZ010000001">
    <property type="protein sequence ID" value="MCS5713624.1"/>
    <property type="molecule type" value="Genomic_DNA"/>
</dbReference>
<dbReference type="PANTHER" id="PTHR46847">
    <property type="entry name" value="D-ALLOSE-BINDING PERIPLASMIC PROTEIN-RELATED"/>
    <property type="match status" value="1"/>
</dbReference>
<comment type="similarity">
    <text evidence="2">Belongs to the bacterial solute-binding protein 2 family.</text>
</comment>
<evidence type="ECO:0000256" key="4">
    <source>
        <dbReference type="SAM" id="SignalP"/>
    </source>
</evidence>
<dbReference type="PROSITE" id="PS51257">
    <property type="entry name" value="PROKAR_LIPOPROTEIN"/>
    <property type="match status" value="1"/>
</dbReference>
<dbReference type="InterPro" id="IPR025997">
    <property type="entry name" value="SBP_2_dom"/>
</dbReference>
<keyword evidence="3 4" id="KW-0732">Signal</keyword>
<dbReference type="RefSeq" id="WP_259485149.1">
    <property type="nucleotide sequence ID" value="NZ_JANTEZ010000001.1"/>
</dbReference>
<evidence type="ECO:0000313" key="6">
    <source>
        <dbReference type="EMBL" id="MCS5713624.1"/>
    </source>
</evidence>
<keyword evidence="7" id="KW-1185">Reference proteome</keyword>
<dbReference type="Proteomes" id="UP001165580">
    <property type="component" value="Unassembled WGS sequence"/>
</dbReference>
<proteinExistence type="inferred from homology"/>
<evidence type="ECO:0000256" key="1">
    <source>
        <dbReference type="ARBA" id="ARBA00004196"/>
    </source>
</evidence>
<gene>
    <name evidence="6" type="ORF">NVV95_03530</name>
</gene>
<dbReference type="PANTHER" id="PTHR46847:SF1">
    <property type="entry name" value="D-ALLOSE-BINDING PERIPLASMIC PROTEIN-RELATED"/>
    <property type="match status" value="1"/>
</dbReference>